<dbReference type="GO" id="GO:0016779">
    <property type="term" value="F:nucleotidyltransferase activity"/>
    <property type="evidence" value="ECO:0007669"/>
    <property type="project" value="TreeGrafter"/>
</dbReference>
<dbReference type="STRING" id="123822.B0188_09555"/>
<keyword evidence="3" id="KW-1185">Reference proteome</keyword>
<reference evidence="2 3" key="1">
    <citation type="submission" date="2017-02" db="EMBL/GenBank/DDBJ databases">
        <title>Draft genome sequence of Haemophilus felis CCUG 31170 type strain.</title>
        <authorList>
            <person name="Engstrom-Jakobsson H."/>
            <person name="Salva-Serra F."/>
            <person name="Thorell K."/>
            <person name="Gonzales-Siles L."/>
            <person name="Karlsson R."/>
            <person name="Boulund F."/>
            <person name="Engstrand L."/>
            <person name="Kristiansson E."/>
            <person name="Moore E."/>
        </authorList>
    </citation>
    <scope>NUCLEOTIDE SEQUENCE [LARGE SCALE GENOMIC DNA]</scope>
    <source>
        <strain evidence="2 3">CCUG 31170</strain>
    </source>
</reference>
<proteinExistence type="predicted"/>
<dbReference type="PANTHER" id="PTHR10953:SF102">
    <property type="entry name" value="ADENYLYLTRANSFERASE AND SULFURTRANSFERASE MOCS3"/>
    <property type="match status" value="1"/>
</dbReference>
<gene>
    <name evidence="2" type="ORF">B0188_09555</name>
</gene>
<feature type="domain" description="THIF-type NAD/FAD binding fold" evidence="1">
    <location>
        <begin position="108"/>
        <end position="365"/>
    </location>
</feature>
<dbReference type="OrthoDB" id="9804286at2"/>
<evidence type="ECO:0000313" key="3">
    <source>
        <dbReference type="Proteomes" id="UP000190023"/>
    </source>
</evidence>
<dbReference type="Proteomes" id="UP000190023">
    <property type="component" value="Unassembled WGS sequence"/>
</dbReference>
<dbReference type="InterPro" id="IPR000594">
    <property type="entry name" value="ThiF_NAD_FAD-bd"/>
</dbReference>
<sequence length="371" mass="41759">MKNYRWMEISPKIKKAYPVVFTEGKVYVGGFGKITEYDDQYGFVKSIFEMIDGVNSISEITEKMLYKHNALTKGDILEFINDLNEEGFIEDNALIGSDVLDDYEMSRYHRNINFFSSFLKLDQNKFSIQKKISDSRIGILGLGGLGSHIVYDLAGLGVGKIKAIEFDQVELSNLNRQILYNFNDVGKDKAELAKKRINEFNPKVDFEYKKIMVSSSQDIEDFFHDVDLLILVADRPKTKLANWVNEAICKLGIPLFCAGLEAQRAMHYTVIPGQTGCIACWRKQVEMDSPVSDLILKKKTELNLVGDNTAIVPLVSTITGFICVEIVKYLTGIGQMQSVGKLISIDFNTMKVVEAETWSKQNGCEVCGKNG</sequence>
<dbReference type="PANTHER" id="PTHR10953">
    <property type="entry name" value="UBIQUITIN-ACTIVATING ENZYME E1"/>
    <property type="match status" value="1"/>
</dbReference>
<evidence type="ECO:0000259" key="1">
    <source>
        <dbReference type="Pfam" id="PF00899"/>
    </source>
</evidence>
<dbReference type="Pfam" id="PF00899">
    <property type="entry name" value="ThiF"/>
    <property type="match status" value="1"/>
</dbReference>
<dbReference type="EMBL" id="MUYB01000043">
    <property type="protein sequence ID" value="OOS01763.1"/>
    <property type="molecule type" value="Genomic_DNA"/>
</dbReference>
<organism evidence="2 3">
    <name type="scientific">[Haemophilus] felis</name>
    <dbReference type="NCBI Taxonomy" id="123822"/>
    <lineage>
        <taxon>Bacteria</taxon>
        <taxon>Pseudomonadati</taxon>
        <taxon>Pseudomonadota</taxon>
        <taxon>Gammaproteobacteria</taxon>
        <taxon>Pasteurellales</taxon>
        <taxon>Pasteurellaceae</taxon>
    </lineage>
</organism>
<dbReference type="SUPFAM" id="SSF69572">
    <property type="entry name" value="Activating enzymes of the ubiquitin-like proteins"/>
    <property type="match status" value="1"/>
</dbReference>
<dbReference type="Gene3D" id="3.40.50.720">
    <property type="entry name" value="NAD(P)-binding Rossmann-like Domain"/>
    <property type="match status" value="1"/>
</dbReference>
<evidence type="ECO:0000313" key="2">
    <source>
        <dbReference type="EMBL" id="OOS01763.1"/>
    </source>
</evidence>
<dbReference type="InterPro" id="IPR045886">
    <property type="entry name" value="ThiF/MoeB/HesA"/>
</dbReference>
<accession>A0A1T0AW79</accession>
<protein>
    <submittedName>
        <fullName evidence="2">Thiamine/molybdopterin biosynthesis protein</fullName>
    </submittedName>
</protein>
<dbReference type="InterPro" id="IPR035985">
    <property type="entry name" value="Ubiquitin-activating_enz"/>
</dbReference>
<dbReference type="GO" id="GO:0005737">
    <property type="term" value="C:cytoplasm"/>
    <property type="evidence" value="ECO:0007669"/>
    <property type="project" value="TreeGrafter"/>
</dbReference>
<dbReference type="GO" id="GO:0004792">
    <property type="term" value="F:thiosulfate-cyanide sulfurtransferase activity"/>
    <property type="evidence" value="ECO:0007669"/>
    <property type="project" value="TreeGrafter"/>
</dbReference>
<dbReference type="AlphaFoldDB" id="A0A1T0AW79"/>
<dbReference type="GO" id="GO:0008641">
    <property type="term" value="F:ubiquitin-like modifier activating enzyme activity"/>
    <property type="evidence" value="ECO:0007669"/>
    <property type="project" value="InterPro"/>
</dbReference>
<comment type="caution">
    <text evidence="2">The sequence shown here is derived from an EMBL/GenBank/DDBJ whole genome shotgun (WGS) entry which is preliminary data.</text>
</comment>
<name>A0A1T0AW79_9PAST</name>